<evidence type="ECO:0000313" key="4">
    <source>
        <dbReference type="Proteomes" id="UP001259659"/>
    </source>
</evidence>
<proteinExistence type="predicted"/>
<evidence type="ECO:0000259" key="2">
    <source>
        <dbReference type="Pfam" id="PF18545"/>
    </source>
</evidence>
<keyword evidence="4" id="KW-1185">Reference proteome</keyword>
<protein>
    <recommendedName>
        <fullName evidence="2">Halobacterial output domain-containing protein</fullName>
    </recommendedName>
</protein>
<dbReference type="Pfam" id="PF18545">
    <property type="entry name" value="HalOD1"/>
    <property type="match status" value="1"/>
</dbReference>
<feature type="domain" description="Halobacterial output" evidence="2">
    <location>
        <begin position="26"/>
        <end position="95"/>
    </location>
</feature>
<dbReference type="Proteomes" id="UP001259659">
    <property type="component" value="Unassembled WGS sequence"/>
</dbReference>
<reference evidence="3 4" key="1">
    <citation type="submission" date="2022-06" db="EMBL/GenBank/DDBJ databases">
        <title>Haloarcula sp. a new haloarchaeum isolate from saline soil.</title>
        <authorList>
            <person name="Strakova D."/>
            <person name="Galisteo C."/>
            <person name="Sanchez-Porro C."/>
            <person name="Ventosa A."/>
        </authorList>
    </citation>
    <scope>NUCLEOTIDE SEQUENCE [LARGE SCALE GENOMIC DNA]</scope>
    <source>
        <strain evidence="3 4">S1CR25-12</strain>
    </source>
</reference>
<dbReference type="EMBL" id="JAMQON010000001">
    <property type="protein sequence ID" value="MDS0259295.1"/>
    <property type="molecule type" value="Genomic_DNA"/>
</dbReference>
<organism evidence="3 4">
    <name type="scientific">Haloarcula saliterrae</name>
    <dbReference type="NCBI Taxonomy" id="2950534"/>
    <lineage>
        <taxon>Archaea</taxon>
        <taxon>Methanobacteriati</taxon>
        <taxon>Methanobacteriota</taxon>
        <taxon>Stenosarchaea group</taxon>
        <taxon>Halobacteria</taxon>
        <taxon>Halobacteriales</taxon>
        <taxon>Haloarculaceae</taxon>
        <taxon>Haloarcula</taxon>
    </lineage>
</organism>
<evidence type="ECO:0000256" key="1">
    <source>
        <dbReference type="SAM" id="MobiDB-lite"/>
    </source>
</evidence>
<name>A0ABU2FC53_9EURY</name>
<dbReference type="InterPro" id="IPR040624">
    <property type="entry name" value="HalOD1"/>
</dbReference>
<accession>A0ABU2FC53</accession>
<sequence length="98" mass="10571">MTDSGSGENVGRDGTDQTISRQFDWDETPPSVAVIRLISVMMNCDPTAVEPLGESVDPDALDRLLLSMDEGSKLQFTHLYLSVLLYGDGTASISPEGH</sequence>
<comment type="caution">
    <text evidence="3">The sequence shown here is derived from an EMBL/GenBank/DDBJ whole genome shotgun (WGS) entry which is preliminary data.</text>
</comment>
<evidence type="ECO:0000313" key="3">
    <source>
        <dbReference type="EMBL" id="MDS0259295.1"/>
    </source>
</evidence>
<feature type="region of interest" description="Disordered" evidence="1">
    <location>
        <begin position="1"/>
        <end position="25"/>
    </location>
</feature>
<dbReference type="RefSeq" id="WP_310918882.1">
    <property type="nucleotide sequence ID" value="NZ_JAMQON010000001.1"/>
</dbReference>
<gene>
    <name evidence="3" type="ORF">NDI56_07810</name>
</gene>